<feature type="region of interest" description="Disordered" evidence="1">
    <location>
        <begin position="297"/>
        <end position="341"/>
    </location>
</feature>
<dbReference type="STRING" id="1287681.M7SRX3"/>
<keyword evidence="2" id="KW-1133">Transmembrane helix</keyword>
<feature type="compositionally biased region" description="Polar residues" evidence="1">
    <location>
        <begin position="325"/>
        <end position="334"/>
    </location>
</feature>
<dbReference type="KEGG" id="ela:UCREL1_3736"/>
<feature type="compositionally biased region" description="Basic and acidic residues" evidence="1">
    <location>
        <begin position="11"/>
        <end position="21"/>
    </location>
</feature>
<keyword evidence="4" id="KW-1185">Reference proteome</keyword>
<feature type="transmembrane region" description="Helical" evidence="2">
    <location>
        <begin position="77"/>
        <end position="97"/>
    </location>
</feature>
<organism evidence="3 4">
    <name type="scientific">Eutypa lata (strain UCR-EL1)</name>
    <name type="common">Grapevine dieback disease fungus</name>
    <name type="synonym">Eutypa armeniacae</name>
    <dbReference type="NCBI Taxonomy" id="1287681"/>
    <lineage>
        <taxon>Eukaryota</taxon>
        <taxon>Fungi</taxon>
        <taxon>Dikarya</taxon>
        <taxon>Ascomycota</taxon>
        <taxon>Pezizomycotina</taxon>
        <taxon>Sordariomycetes</taxon>
        <taxon>Xylariomycetidae</taxon>
        <taxon>Xylariales</taxon>
        <taxon>Diatrypaceae</taxon>
        <taxon>Eutypa</taxon>
    </lineage>
</organism>
<dbReference type="OMA" id="RFGRKWK"/>
<sequence length="341" mass="37419">MSQGETSRPTGEVREESRDVETGAAPPTQAIQQPLPQPYPQQQVPYAPYPQAPQALQYAQPVRILPPYNKTWTISKLVLTGLSFCWAIIILSLSLALSVDEGYGIATSLALYGVPIQIVVIVWNLAELTTFWVRSQRANKTRRGIHPGAHIGMHLIFWLACVFGIFMSLAYLFSARSSIEYCSEDDDDYYYGSSYCDYYSGDNFITSLRALLAMWCLAIITHFVLFVLACIDTSQRNRLRPAGVVYAQPGAVAPYVASHGTYPPVAYYPAAPQQAYMSGIPAPQDKVPIPQQQQNYQNLGGFYAPPVPAQAPAPVSAHQPASQPGPSVSTSDEITQAPPRT</sequence>
<dbReference type="HOGENOM" id="CLU_073135_0_0_1"/>
<evidence type="ECO:0000256" key="2">
    <source>
        <dbReference type="SAM" id="Phobius"/>
    </source>
</evidence>
<accession>M7SRX3</accession>
<feature type="transmembrane region" description="Helical" evidence="2">
    <location>
        <begin position="154"/>
        <end position="173"/>
    </location>
</feature>
<evidence type="ECO:0000313" key="3">
    <source>
        <dbReference type="EMBL" id="EMR69234.1"/>
    </source>
</evidence>
<reference evidence="4" key="1">
    <citation type="journal article" date="2013" name="Genome Announc.">
        <title>Draft genome sequence of the grapevine dieback fungus Eutypa lata UCR-EL1.</title>
        <authorList>
            <person name="Blanco-Ulate B."/>
            <person name="Rolshausen P.E."/>
            <person name="Cantu D."/>
        </authorList>
    </citation>
    <scope>NUCLEOTIDE SEQUENCE [LARGE SCALE GENOMIC DNA]</scope>
    <source>
        <strain evidence="4">UCR-EL1</strain>
    </source>
</reference>
<name>M7SRX3_EUTLA</name>
<proteinExistence type="predicted"/>
<keyword evidence="2" id="KW-0812">Transmembrane</keyword>
<feature type="transmembrane region" description="Helical" evidence="2">
    <location>
        <begin position="210"/>
        <end position="231"/>
    </location>
</feature>
<dbReference type="AlphaFoldDB" id="M7SRX3"/>
<dbReference type="Proteomes" id="UP000012174">
    <property type="component" value="Unassembled WGS sequence"/>
</dbReference>
<dbReference type="EMBL" id="KB706115">
    <property type="protein sequence ID" value="EMR69234.1"/>
    <property type="molecule type" value="Genomic_DNA"/>
</dbReference>
<feature type="transmembrane region" description="Helical" evidence="2">
    <location>
        <begin position="109"/>
        <end position="133"/>
    </location>
</feature>
<keyword evidence="2" id="KW-0472">Membrane</keyword>
<gene>
    <name evidence="3" type="ORF">UCREL1_3736</name>
</gene>
<dbReference type="eggNOG" id="ENOG502SRWI">
    <property type="taxonomic scope" value="Eukaryota"/>
</dbReference>
<evidence type="ECO:0000256" key="1">
    <source>
        <dbReference type="SAM" id="MobiDB-lite"/>
    </source>
</evidence>
<evidence type="ECO:0000313" key="4">
    <source>
        <dbReference type="Proteomes" id="UP000012174"/>
    </source>
</evidence>
<protein>
    <submittedName>
        <fullName evidence="3">Uncharacterized protein</fullName>
    </submittedName>
</protein>
<feature type="region of interest" description="Disordered" evidence="1">
    <location>
        <begin position="1"/>
        <end position="43"/>
    </location>
</feature>
<feature type="compositionally biased region" description="Low complexity" evidence="1">
    <location>
        <begin position="312"/>
        <end position="324"/>
    </location>
</feature>
<dbReference type="OrthoDB" id="5279542at2759"/>